<evidence type="ECO:0000256" key="2">
    <source>
        <dbReference type="ARBA" id="ARBA00011738"/>
    </source>
</evidence>
<evidence type="ECO:0000256" key="3">
    <source>
        <dbReference type="ARBA" id="ARBA00022448"/>
    </source>
</evidence>
<dbReference type="InterPro" id="IPR027417">
    <property type="entry name" value="P-loop_NTPase"/>
</dbReference>
<dbReference type="VEuPathDB" id="FungiDB:CXQ85_002711"/>
<dbReference type="AlphaFoldDB" id="A0A2V1AZP7"/>
<protein>
    <recommendedName>
        <fullName evidence="14">Iron-sulfur clusters transporter ATM1, mitochondrial</fullName>
    </recommendedName>
    <alternativeName>
        <fullName evidence="15">Iron-sulfur clusters transporter atm1, mitochondrial</fullName>
    </alternativeName>
</protein>
<gene>
    <name evidence="21" type="ORF">CXQ85_002711</name>
</gene>
<evidence type="ECO:0000256" key="5">
    <source>
        <dbReference type="ARBA" id="ARBA00022741"/>
    </source>
</evidence>
<comment type="subunit">
    <text evidence="2">Homodimer.</text>
</comment>
<evidence type="ECO:0000256" key="11">
    <source>
        <dbReference type="ARBA" id="ARBA00023128"/>
    </source>
</evidence>
<dbReference type="GeneID" id="37008042"/>
<dbReference type="CDD" id="cd18582">
    <property type="entry name" value="ABC_6TM_ATM1_ABCB7"/>
    <property type="match status" value="1"/>
</dbReference>
<dbReference type="InterPro" id="IPR011527">
    <property type="entry name" value="ABC1_TM_dom"/>
</dbReference>
<dbReference type="GO" id="GO:0005743">
    <property type="term" value="C:mitochondrial inner membrane"/>
    <property type="evidence" value="ECO:0007669"/>
    <property type="project" value="UniProtKB-SubCell"/>
</dbReference>
<keyword evidence="10 18" id="KW-1133">Transmembrane helix</keyword>
<dbReference type="InterPro" id="IPR003593">
    <property type="entry name" value="AAA+_ATPase"/>
</dbReference>
<keyword evidence="22" id="KW-1185">Reference proteome</keyword>
<sequence>MLLSLLRFRSPGVVQASRQLARTSLANSRPQVSFTRPLSRGSTVAVKSRLGHICSRGFHTSKRLSENGKKDSSTYLFGRQISTSQFKMLRSLLVTIWPKNKPSFKVRVVIALSLLVGSKLLNVQVPFLFKSIIDEMNVDWSEQLGTLGTVMGTMIIAYGGARFGAVLFGELRNAIFASVAQSAIKRVANNTFKHLLDMDLQFHLSRQTGGLTRAIDRGTKGISYVLSAMVFHIIPIGFEISVVCGILTYNYGLSFAAVTLMTMIGYSVFTIRTTAWRTGFRRQANNADNQAASVALDSLINYESVKYFNNEAHQCAKYDKSLTSYQNASIKVATSLAFLNAGQNLIFTSALTAMMYMGCQGVATGALSVGDLVLINQLVFQLSVPLNFLGSVYRELKQSLLDMENLFQLQNYDIKVQNKPGADNLTLNPIRPGEIRFENVTFGYHPDRPILKNASFVIPPGQKVAIVGPSGSGKSTVLKLVFRFYDVDSGRILIDGQDISKVDLESLRRSVGVVPQETPLFNDTIMENIRYGRLDAHNDEIMSAVSKVRLDALIKELPDGMDTIVGERGLMISGGEKQRLAIARLLLKRAPITFFDEATSALDTHTEQALLRTLRSVFIEGRSTNVSIAHRLRTIADSDKIIVLNKGAVQEEGTHQSLLNQSDSLYGELWNIQENLDLEEELKRRDEEEEEERQKKQRGISETKSPKNA</sequence>
<evidence type="ECO:0000256" key="16">
    <source>
        <dbReference type="ARBA" id="ARBA00045666"/>
    </source>
</evidence>
<dbReference type="Proteomes" id="UP000244309">
    <property type="component" value="Unassembled WGS sequence"/>
</dbReference>
<evidence type="ECO:0000313" key="22">
    <source>
        <dbReference type="Proteomes" id="UP000244309"/>
    </source>
</evidence>
<proteinExistence type="inferred from homology"/>
<accession>A0A2V1AZP7</accession>
<dbReference type="EMBL" id="PKFO01000010">
    <property type="protein sequence ID" value="PVH22986.1"/>
    <property type="molecule type" value="Genomic_DNA"/>
</dbReference>
<name>A0A2V1AZP7_9ASCO</name>
<dbReference type="RefSeq" id="XP_025343926.1">
    <property type="nucleotide sequence ID" value="XM_025486376.1"/>
</dbReference>
<keyword evidence="3" id="KW-0813">Transport</keyword>
<dbReference type="PANTHER" id="PTHR24221:SF402">
    <property type="entry name" value="IRON-SULFUR CLUSTERS TRANSPORTER ABCB7, MITOCHONDRIAL"/>
    <property type="match status" value="1"/>
</dbReference>
<dbReference type="STRING" id="45357.A0A2V1AZP7"/>
<evidence type="ECO:0000256" key="8">
    <source>
        <dbReference type="ARBA" id="ARBA00022946"/>
    </source>
</evidence>
<dbReference type="Gene3D" id="1.20.1560.10">
    <property type="entry name" value="ABC transporter type 1, transmembrane domain"/>
    <property type="match status" value="1"/>
</dbReference>
<dbReference type="InterPro" id="IPR003439">
    <property type="entry name" value="ABC_transporter-like_ATP-bd"/>
</dbReference>
<evidence type="ECO:0000256" key="9">
    <source>
        <dbReference type="ARBA" id="ARBA00022967"/>
    </source>
</evidence>
<keyword evidence="9" id="KW-1278">Translocase</keyword>
<dbReference type="Pfam" id="PF00005">
    <property type="entry name" value="ABC_tran"/>
    <property type="match status" value="1"/>
</dbReference>
<dbReference type="Gene3D" id="3.40.50.300">
    <property type="entry name" value="P-loop containing nucleotide triphosphate hydrolases"/>
    <property type="match status" value="1"/>
</dbReference>
<dbReference type="PROSITE" id="PS50929">
    <property type="entry name" value="ABC_TM1F"/>
    <property type="match status" value="1"/>
</dbReference>
<organism evidence="21 22">
    <name type="scientific">Candidozyma haemuli</name>
    <dbReference type="NCBI Taxonomy" id="45357"/>
    <lineage>
        <taxon>Eukaryota</taxon>
        <taxon>Fungi</taxon>
        <taxon>Dikarya</taxon>
        <taxon>Ascomycota</taxon>
        <taxon>Saccharomycotina</taxon>
        <taxon>Pichiomycetes</taxon>
        <taxon>Metschnikowiaceae</taxon>
        <taxon>Candidozyma</taxon>
    </lineage>
</organism>
<keyword evidence="8" id="KW-0809">Transit peptide</keyword>
<feature type="transmembrane region" description="Helical" evidence="18">
    <location>
        <begin position="222"/>
        <end position="249"/>
    </location>
</feature>
<evidence type="ECO:0000259" key="19">
    <source>
        <dbReference type="PROSITE" id="PS50893"/>
    </source>
</evidence>
<evidence type="ECO:0000256" key="1">
    <source>
        <dbReference type="ARBA" id="ARBA00004448"/>
    </source>
</evidence>
<dbReference type="InterPro" id="IPR039421">
    <property type="entry name" value="Type_1_exporter"/>
</dbReference>
<feature type="region of interest" description="Disordered" evidence="17">
    <location>
        <begin position="683"/>
        <end position="709"/>
    </location>
</feature>
<evidence type="ECO:0000256" key="14">
    <source>
        <dbReference type="ARBA" id="ARBA00039906"/>
    </source>
</evidence>
<comment type="caution">
    <text evidence="21">The sequence shown here is derived from an EMBL/GenBank/DDBJ whole genome shotgun (WGS) entry which is preliminary data.</text>
</comment>
<evidence type="ECO:0000259" key="20">
    <source>
        <dbReference type="PROSITE" id="PS50929"/>
    </source>
</evidence>
<feature type="domain" description="ABC transporter" evidence="19">
    <location>
        <begin position="435"/>
        <end position="671"/>
    </location>
</feature>
<feature type="transmembrane region" description="Helical" evidence="18">
    <location>
        <begin position="255"/>
        <end position="275"/>
    </location>
</feature>
<feature type="domain" description="ABC transmembrane type-1" evidence="20">
    <location>
        <begin position="109"/>
        <end position="398"/>
    </location>
</feature>
<keyword evidence="12 18" id="KW-0472">Membrane</keyword>
<dbReference type="GO" id="GO:0016887">
    <property type="term" value="F:ATP hydrolysis activity"/>
    <property type="evidence" value="ECO:0007669"/>
    <property type="project" value="InterPro"/>
</dbReference>
<dbReference type="FunFam" id="3.40.50.300:FF:000287">
    <property type="entry name" value="Multidrug ABC transporter ATP-binding protein"/>
    <property type="match status" value="1"/>
</dbReference>
<dbReference type="GO" id="GO:0140359">
    <property type="term" value="F:ABC-type transporter activity"/>
    <property type="evidence" value="ECO:0007669"/>
    <property type="project" value="InterPro"/>
</dbReference>
<dbReference type="SUPFAM" id="SSF90123">
    <property type="entry name" value="ABC transporter transmembrane region"/>
    <property type="match status" value="1"/>
</dbReference>
<keyword evidence="4 18" id="KW-0812">Transmembrane</keyword>
<keyword evidence="11" id="KW-0496">Mitochondrion</keyword>
<dbReference type="PANTHER" id="PTHR24221">
    <property type="entry name" value="ATP-BINDING CASSETTE SUB-FAMILY B"/>
    <property type="match status" value="1"/>
</dbReference>
<comment type="subcellular location">
    <subcellularLocation>
        <location evidence="1">Mitochondrion inner membrane</location>
        <topology evidence="1">Multi-pass membrane protein</topology>
    </subcellularLocation>
</comment>
<evidence type="ECO:0000256" key="18">
    <source>
        <dbReference type="SAM" id="Phobius"/>
    </source>
</evidence>
<evidence type="ECO:0000313" key="21">
    <source>
        <dbReference type="EMBL" id="PVH22986.1"/>
    </source>
</evidence>
<dbReference type="Pfam" id="PF00664">
    <property type="entry name" value="ABC_membrane"/>
    <property type="match status" value="1"/>
</dbReference>
<evidence type="ECO:0000256" key="13">
    <source>
        <dbReference type="ARBA" id="ARBA00024363"/>
    </source>
</evidence>
<keyword evidence="6" id="KW-0999">Mitochondrion inner membrane</keyword>
<evidence type="ECO:0000256" key="15">
    <source>
        <dbReference type="ARBA" id="ARBA00040792"/>
    </source>
</evidence>
<feature type="compositionally biased region" description="Basic and acidic residues" evidence="17">
    <location>
        <begin position="699"/>
        <end position="709"/>
    </location>
</feature>
<dbReference type="GO" id="GO:0006879">
    <property type="term" value="P:intracellular iron ion homeostasis"/>
    <property type="evidence" value="ECO:0007669"/>
    <property type="project" value="TreeGrafter"/>
</dbReference>
<dbReference type="InterPro" id="IPR017871">
    <property type="entry name" value="ABC_transporter-like_CS"/>
</dbReference>
<reference evidence="21 22" key="1">
    <citation type="submission" date="2017-12" db="EMBL/GenBank/DDBJ databases">
        <title>Genome Sequence of a Multidrug-Resistant Candida haemulonii Isolate from a Patient with Chronic Leg Ulcers in Israel.</title>
        <authorList>
            <person name="Chow N.A."/>
            <person name="Gade L."/>
            <person name="Batra D."/>
            <person name="Rowe L.A."/>
            <person name="Ben-Ami R."/>
            <person name="Loparev V.N."/>
            <person name="Litvintseva A.P."/>
        </authorList>
    </citation>
    <scope>NUCLEOTIDE SEQUENCE [LARGE SCALE GENOMIC DNA]</scope>
    <source>
        <strain evidence="21 22">B11899</strain>
    </source>
</reference>
<dbReference type="PROSITE" id="PS00211">
    <property type="entry name" value="ABC_TRANSPORTER_1"/>
    <property type="match status" value="1"/>
</dbReference>
<dbReference type="GO" id="GO:0005524">
    <property type="term" value="F:ATP binding"/>
    <property type="evidence" value="ECO:0007669"/>
    <property type="project" value="UniProtKB-KW"/>
</dbReference>
<dbReference type="SUPFAM" id="SSF52540">
    <property type="entry name" value="P-loop containing nucleoside triphosphate hydrolases"/>
    <property type="match status" value="1"/>
</dbReference>
<evidence type="ECO:0000256" key="4">
    <source>
        <dbReference type="ARBA" id="ARBA00022692"/>
    </source>
</evidence>
<evidence type="ECO:0000256" key="6">
    <source>
        <dbReference type="ARBA" id="ARBA00022792"/>
    </source>
</evidence>
<feature type="transmembrane region" description="Helical" evidence="18">
    <location>
        <begin position="149"/>
        <end position="168"/>
    </location>
</feature>
<feature type="transmembrane region" description="Helical" evidence="18">
    <location>
        <begin position="108"/>
        <end position="129"/>
    </location>
</feature>
<evidence type="ECO:0000256" key="7">
    <source>
        <dbReference type="ARBA" id="ARBA00022840"/>
    </source>
</evidence>
<dbReference type="GO" id="GO:0140466">
    <property type="term" value="P:iron-sulfur cluster export from the mitochondrion"/>
    <property type="evidence" value="ECO:0007669"/>
    <property type="project" value="UniProtKB-ARBA"/>
</dbReference>
<keyword evidence="5" id="KW-0547">Nucleotide-binding</keyword>
<dbReference type="FunFam" id="1.20.1560.10:FF:000004">
    <property type="entry name" value="ATP-binding cassette sub-family B member 7"/>
    <property type="match status" value="1"/>
</dbReference>
<dbReference type="OrthoDB" id="6500128at2759"/>
<dbReference type="InterPro" id="IPR036640">
    <property type="entry name" value="ABC1_TM_sf"/>
</dbReference>
<evidence type="ECO:0000256" key="10">
    <source>
        <dbReference type="ARBA" id="ARBA00022989"/>
    </source>
</evidence>
<dbReference type="SMART" id="SM00382">
    <property type="entry name" value="AAA"/>
    <property type="match status" value="1"/>
</dbReference>
<evidence type="ECO:0000256" key="12">
    <source>
        <dbReference type="ARBA" id="ARBA00023136"/>
    </source>
</evidence>
<dbReference type="PROSITE" id="PS50893">
    <property type="entry name" value="ABC_TRANSPORTER_2"/>
    <property type="match status" value="1"/>
</dbReference>
<comment type="similarity">
    <text evidence="13">Belongs to the ABC transporter superfamily. ABCB family. Heavy Metal importer (TC 3.A.1.210) subfamily.</text>
</comment>
<comment type="function">
    <text evidence="16">Performs an essential function in the generation of cytoplasmic iron-sulfur proteins by mediating the ATP-dependent export of Fe/S cluster precursors synthesized by NFS1 and other mitochondrial proteins. Hydrolyzes ATP. Binds glutathione and may function by transporting a glutathione-conjugated iron-sulfur compound.</text>
</comment>
<keyword evidence="7" id="KW-0067">ATP-binding</keyword>
<evidence type="ECO:0000256" key="17">
    <source>
        <dbReference type="SAM" id="MobiDB-lite"/>
    </source>
</evidence>